<feature type="compositionally biased region" description="Basic and acidic residues" evidence="1">
    <location>
        <begin position="73"/>
        <end position="85"/>
    </location>
</feature>
<accession>A0A6V7TPL0</accession>
<proteinExistence type="predicted"/>
<dbReference type="Proteomes" id="UP000580250">
    <property type="component" value="Unassembled WGS sequence"/>
</dbReference>
<organism evidence="2 3">
    <name type="scientific">Meloidogyne enterolobii</name>
    <name type="common">Root-knot nematode worm</name>
    <name type="synonym">Meloidogyne mayaguensis</name>
    <dbReference type="NCBI Taxonomy" id="390850"/>
    <lineage>
        <taxon>Eukaryota</taxon>
        <taxon>Metazoa</taxon>
        <taxon>Ecdysozoa</taxon>
        <taxon>Nematoda</taxon>
        <taxon>Chromadorea</taxon>
        <taxon>Rhabditida</taxon>
        <taxon>Tylenchina</taxon>
        <taxon>Tylenchomorpha</taxon>
        <taxon>Tylenchoidea</taxon>
        <taxon>Meloidogynidae</taxon>
        <taxon>Meloidogyninae</taxon>
        <taxon>Meloidogyne</taxon>
    </lineage>
</organism>
<dbReference type="AlphaFoldDB" id="A0A6V7TPL0"/>
<evidence type="ECO:0000313" key="2">
    <source>
        <dbReference type="EMBL" id="CAD2130204.1"/>
    </source>
</evidence>
<feature type="region of interest" description="Disordered" evidence="1">
    <location>
        <begin position="1"/>
        <end position="46"/>
    </location>
</feature>
<dbReference type="GO" id="GO:0030686">
    <property type="term" value="C:90S preribosome"/>
    <property type="evidence" value="ECO:0007669"/>
    <property type="project" value="TreeGrafter"/>
</dbReference>
<evidence type="ECO:0000256" key="1">
    <source>
        <dbReference type="SAM" id="MobiDB-lite"/>
    </source>
</evidence>
<dbReference type="OrthoDB" id="10252032at2759"/>
<protein>
    <submittedName>
        <fullName evidence="2">Uncharacterized protein</fullName>
    </submittedName>
</protein>
<feature type="region of interest" description="Disordered" evidence="1">
    <location>
        <begin position="73"/>
        <end position="100"/>
    </location>
</feature>
<dbReference type="GO" id="GO:0000447">
    <property type="term" value="P:endonucleolytic cleavage in ITS1 to separate SSU-rRNA from 5.8S rRNA and LSU-rRNA from tricistronic rRNA transcript (SSU-rRNA, 5.8S rRNA, LSU-rRNA)"/>
    <property type="evidence" value="ECO:0007669"/>
    <property type="project" value="TreeGrafter"/>
</dbReference>
<name>A0A6V7TPL0_MELEN</name>
<gene>
    <name evidence="2" type="ORF">MENT_LOCUS2872</name>
</gene>
<reference evidence="2 3" key="1">
    <citation type="submission" date="2020-08" db="EMBL/GenBank/DDBJ databases">
        <authorList>
            <person name="Koutsovoulos G."/>
            <person name="Danchin GJ E."/>
        </authorList>
    </citation>
    <scope>NUCLEOTIDE SEQUENCE [LARGE SCALE GENOMIC DNA]</scope>
</reference>
<sequence length="129" mass="15378">MNSSKILNLKNEIEDEEEDLEEDEDIEEEEDEDEEEEEEWSLNDEKDFLRTLGALKSRDPEIYQTEVKFFKEKEKDEQEKIKSSESSKNNSSKNLQQSKMTLKEYEQKLIIERGGKLSEDEEENGEIYK</sequence>
<dbReference type="EMBL" id="CAJEWN010000009">
    <property type="protein sequence ID" value="CAD2130204.1"/>
    <property type="molecule type" value="Genomic_DNA"/>
</dbReference>
<evidence type="ECO:0000313" key="3">
    <source>
        <dbReference type="Proteomes" id="UP000580250"/>
    </source>
</evidence>
<dbReference type="PANTHER" id="PTHR14490">
    <property type="entry name" value="ZINC FINGER, ZZ TYPE"/>
    <property type="match status" value="1"/>
</dbReference>
<feature type="compositionally biased region" description="Acidic residues" evidence="1">
    <location>
        <begin position="13"/>
        <end position="42"/>
    </location>
</feature>
<dbReference type="PANTHER" id="PTHR14490:SF5">
    <property type="entry name" value="PROTEIN KRI1 HOMOLOG"/>
    <property type="match status" value="1"/>
</dbReference>
<comment type="caution">
    <text evidence="2">The sequence shown here is derived from an EMBL/GenBank/DDBJ whole genome shotgun (WGS) entry which is preliminary data.</text>
</comment>
<dbReference type="InterPro" id="IPR018034">
    <property type="entry name" value="Kri1"/>
</dbReference>
<feature type="compositionally biased region" description="Low complexity" evidence="1">
    <location>
        <begin position="86"/>
        <end position="99"/>
    </location>
</feature>
<dbReference type="GO" id="GO:0005730">
    <property type="term" value="C:nucleolus"/>
    <property type="evidence" value="ECO:0007669"/>
    <property type="project" value="TreeGrafter"/>
</dbReference>